<reference evidence="1" key="1">
    <citation type="submission" date="2023-08" db="EMBL/GenBank/DDBJ databases">
        <title>Reference Genome Resource for the Citrus Pathogen Phytophthora citrophthora.</title>
        <authorList>
            <person name="Moller H."/>
            <person name="Coetzee B."/>
            <person name="Rose L.J."/>
            <person name="Van Niekerk J.M."/>
        </authorList>
    </citation>
    <scope>NUCLEOTIDE SEQUENCE</scope>
    <source>
        <strain evidence="1">STE-U-9442</strain>
    </source>
</reference>
<dbReference type="AlphaFoldDB" id="A0AAD9LNM5"/>
<proteinExistence type="predicted"/>
<evidence type="ECO:0000313" key="1">
    <source>
        <dbReference type="EMBL" id="KAK1942576.1"/>
    </source>
</evidence>
<name>A0AAD9LNM5_9STRA</name>
<gene>
    <name evidence="1" type="ORF">P3T76_006075</name>
</gene>
<organism evidence="1 2">
    <name type="scientific">Phytophthora citrophthora</name>
    <dbReference type="NCBI Taxonomy" id="4793"/>
    <lineage>
        <taxon>Eukaryota</taxon>
        <taxon>Sar</taxon>
        <taxon>Stramenopiles</taxon>
        <taxon>Oomycota</taxon>
        <taxon>Peronosporomycetes</taxon>
        <taxon>Peronosporales</taxon>
        <taxon>Peronosporaceae</taxon>
        <taxon>Phytophthora</taxon>
    </lineage>
</organism>
<protein>
    <submittedName>
        <fullName evidence="1">Uncharacterized protein</fullName>
    </submittedName>
</protein>
<dbReference type="EMBL" id="JASMQC010000009">
    <property type="protein sequence ID" value="KAK1942576.1"/>
    <property type="molecule type" value="Genomic_DNA"/>
</dbReference>
<comment type="caution">
    <text evidence="1">The sequence shown here is derived from an EMBL/GenBank/DDBJ whole genome shotgun (WGS) entry which is preliminary data.</text>
</comment>
<evidence type="ECO:0000313" key="2">
    <source>
        <dbReference type="Proteomes" id="UP001259832"/>
    </source>
</evidence>
<keyword evidence="2" id="KW-1185">Reference proteome</keyword>
<sequence length="164" mass="18346">MELGKPWEGKAESEIIVRFKLLLWNNERTVRDLVHMCGVRQHGHITPEYSDALARIAAMDPKRDKKLGCEEISVPSDMPFEGTSYVVAECLDAVLKIRKAEEIIRQELEEKVSPALETGDLRCSLAAKEARLWVGHGYGEGNSSHVSQQCFGFTRIAAAAHRGR</sequence>
<accession>A0AAD9LNM5</accession>
<dbReference type="Proteomes" id="UP001259832">
    <property type="component" value="Unassembled WGS sequence"/>
</dbReference>